<dbReference type="InterPro" id="IPR013087">
    <property type="entry name" value="Znf_C2H2_type"/>
</dbReference>
<dbReference type="InterPro" id="IPR036236">
    <property type="entry name" value="Znf_C2H2_sf"/>
</dbReference>
<accession>A0AA89AYK3</accession>
<dbReference type="GO" id="GO:0010044">
    <property type="term" value="P:response to aluminum ion"/>
    <property type="evidence" value="ECO:0007669"/>
    <property type="project" value="InterPro"/>
</dbReference>
<dbReference type="InterPro" id="IPR044300">
    <property type="entry name" value="STOP1/2"/>
</dbReference>
<gene>
    <name evidence="3" type="ORF">RJ639_045793</name>
</gene>
<organism evidence="3 4">
    <name type="scientific">Escallonia herrerae</name>
    <dbReference type="NCBI Taxonomy" id="1293975"/>
    <lineage>
        <taxon>Eukaryota</taxon>
        <taxon>Viridiplantae</taxon>
        <taxon>Streptophyta</taxon>
        <taxon>Embryophyta</taxon>
        <taxon>Tracheophyta</taxon>
        <taxon>Spermatophyta</taxon>
        <taxon>Magnoliopsida</taxon>
        <taxon>eudicotyledons</taxon>
        <taxon>Gunneridae</taxon>
        <taxon>Pentapetalae</taxon>
        <taxon>asterids</taxon>
        <taxon>campanulids</taxon>
        <taxon>Escalloniales</taxon>
        <taxon>Escalloniaceae</taxon>
        <taxon>Escallonia</taxon>
    </lineage>
</organism>
<proteinExistence type="predicted"/>
<comment type="caution">
    <text evidence="3">The sequence shown here is derived from an EMBL/GenBank/DDBJ whole genome shotgun (WGS) entry which is preliminary data.</text>
</comment>
<name>A0AA89AYK3_9ASTE</name>
<keyword evidence="1" id="KW-0863">Zinc-finger</keyword>
<keyword evidence="1" id="KW-0862">Zinc</keyword>
<dbReference type="Proteomes" id="UP001188597">
    <property type="component" value="Unassembled WGS sequence"/>
</dbReference>
<feature type="domain" description="C2H2-type" evidence="2">
    <location>
        <begin position="126"/>
        <end position="153"/>
    </location>
</feature>
<dbReference type="GO" id="GO:0010447">
    <property type="term" value="P:response to acidic pH"/>
    <property type="evidence" value="ECO:0007669"/>
    <property type="project" value="InterPro"/>
</dbReference>
<keyword evidence="1" id="KW-0479">Metal-binding</keyword>
<dbReference type="PANTHER" id="PTHR46352">
    <property type="entry name" value="PROTEIN SENSITIVE TO PROTON RHIZOTOXICITY 1"/>
    <property type="match status" value="1"/>
</dbReference>
<reference evidence="3" key="1">
    <citation type="submission" date="2022-12" db="EMBL/GenBank/DDBJ databases">
        <title>Draft genome assemblies for two species of Escallonia (Escalloniales).</title>
        <authorList>
            <person name="Chanderbali A."/>
            <person name="Dervinis C."/>
            <person name="Anghel I."/>
            <person name="Soltis D."/>
            <person name="Soltis P."/>
            <person name="Zapata F."/>
        </authorList>
    </citation>
    <scope>NUCLEOTIDE SEQUENCE</scope>
    <source>
        <strain evidence="3">UCBG64.0493</strain>
        <tissue evidence="3">Leaf</tissue>
    </source>
</reference>
<evidence type="ECO:0000313" key="3">
    <source>
        <dbReference type="EMBL" id="KAK3020295.1"/>
    </source>
</evidence>
<dbReference type="GO" id="GO:0008270">
    <property type="term" value="F:zinc ion binding"/>
    <property type="evidence" value="ECO:0007669"/>
    <property type="project" value="UniProtKB-KW"/>
</dbReference>
<evidence type="ECO:0000256" key="1">
    <source>
        <dbReference type="PROSITE-ProRule" id="PRU00042"/>
    </source>
</evidence>
<evidence type="ECO:0000259" key="2">
    <source>
        <dbReference type="PROSITE" id="PS50157"/>
    </source>
</evidence>
<dbReference type="SUPFAM" id="SSF57667">
    <property type="entry name" value="beta-beta-alpha zinc fingers"/>
    <property type="match status" value="1"/>
</dbReference>
<dbReference type="PANTHER" id="PTHR46352:SF8">
    <property type="entry name" value="PROTEIN SENSITIVE TO PROTON RHIZOTOXICITY 2"/>
    <property type="match status" value="1"/>
</dbReference>
<evidence type="ECO:0000313" key="4">
    <source>
        <dbReference type="Proteomes" id="UP001188597"/>
    </source>
</evidence>
<sequence length="224" mass="25192">MAHKVYNIFMVSQNNQILLARKLIQTLIYHLSVLKDKLHQVQSVVNIFVSPDQTHPLDSAIASMGTLVQDIIITASSTMFTCQEMALGATSEKGEFRESENNEGFLQKKNNIIELDAADLLAKYTHYCHVCGKGFECDTNLRMHIRAHGDEYKSSANLSNLIKNDGDGESLAKSRRKYSCPEEGRNSQVLFLCTENSPVAWFKIVIGHALWEVSDEKLYCCRAS</sequence>
<dbReference type="PROSITE" id="PS00028">
    <property type="entry name" value="ZINC_FINGER_C2H2_1"/>
    <property type="match status" value="1"/>
</dbReference>
<dbReference type="PROSITE" id="PS50157">
    <property type="entry name" value="ZINC_FINGER_C2H2_2"/>
    <property type="match status" value="1"/>
</dbReference>
<dbReference type="AlphaFoldDB" id="A0AA89AYK3"/>
<dbReference type="EMBL" id="JAVXUP010000821">
    <property type="protein sequence ID" value="KAK3020295.1"/>
    <property type="molecule type" value="Genomic_DNA"/>
</dbReference>
<keyword evidence="4" id="KW-1185">Reference proteome</keyword>
<protein>
    <recommendedName>
        <fullName evidence="2">C2H2-type domain-containing protein</fullName>
    </recommendedName>
</protein>